<feature type="coiled-coil region" evidence="8">
    <location>
        <begin position="246"/>
        <end position="315"/>
    </location>
</feature>
<evidence type="ECO:0000256" key="8">
    <source>
        <dbReference type="SAM" id="Coils"/>
    </source>
</evidence>
<dbReference type="EMBL" id="SRSD01000002">
    <property type="protein sequence ID" value="KAA0894184.1"/>
    <property type="molecule type" value="Genomic_DNA"/>
</dbReference>
<dbReference type="SUPFAM" id="SSF52172">
    <property type="entry name" value="CheY-like"/>
    <property type="match status" value="1"/>
</dbReference>
<evidence type="ECO:0000256" key="7">
    <source>
        <dbReference type="PROSITE-ProRule" id="PRU00169"/>
    </source>
</evidence>
<dbReference type="Pfam" id="PF08448">
    <property type="entry name" value="PAS_4"/>
    <property type="match status" value="1"/>
</dbReference>
<dbReference type="InterPro" id="IPR005467">
    <property type="entry name" value="His_kinase_dom"/>
</dbReference>
<dbReference type="NCBIfam" id="TIGR00229">
    <property type="entry name" value="sensory_box"/>
    <property type="match status" value="1"/>
</dbReference>
<protein>
    <recommendedName>
        <fullName evidence="3">histidine kinase</fullName>
        <ecNumber evidence="3">2.7.13.3</ecNumber>
    </recommendedName>
</protein>
<dbReference type="Pfam" id="PF13185">
    <property type="entry name" value="GAF_2"/>
    <property type="match status" value="1"/>
</dbReference>
<dbReference type="InterPro" id="IPR003661">
    <property type="entry name" value="HisK_dim/P_dom"/>
</dbReference>
<dbReference type="SMART" id="SM00448">
    <property type="entry name" value="REC"/>
    <property type="match status" value="1"/>
</dbReference>
<dbReference type="SMART" id="SM00091">
    <property type="entry name" value="PAS"/>
    <property type="match status" value="1"/>
</dbReference>
<dbReference type="InterPro" id="IPR001789">
    <property type="entry name" value="Sig_transdc_resp-reg_receiver"/>
</dbReference>
<dbReference type="PROSITE" id="PS50109">
    <property type="entry name" value="HIS_KIN"/>
    <property type="match status" value="1"/>
</dbReference>
<dbReference type="Pfam" id="PF00512">
    <property type="entry name" value="HisKA"/>
    <property type="match status" value="1"/>
</dbReference>
<dbReference type="Gene3D" id="1.10.287.130">
    <property type="match status" value="1"/>
</dbReference>
<dbReference type="RefSeq" id="WP_149306341.1">
    <property type="nucleotide sequence ID" value="NZ_SRSD01000002.1"/>
</dbReference>
<dbReference type="GO" id="GO:0000155">
    <property type="term" value="F:phosphorelay sensor kinase activity"/>
    <property type="evidence" value="ECO:0007669"/>
    <property type="project" value="InterPro"/>
</dbReference>
<evidence type="ECO:0000259" key="14">
    <source>
        <dbReference type="PROSITE" id="PS50885"/>
    </source>
</evidence>
<dbReference type="InterPro" id="IPR035965">
    <property type="entry name" value="PAS-like_dom_sf"/>
</dbReference>
<dbReference type="CDD" id="cd00082">
    <property type="entry name" value="HisKA"/>
    <property type="match status" value="1"/>
</dbReference>
<evidence type="ECO:0000256" key="4">
    <source>
        <dbReference type="ARBA" id="ARBA00022553"/>
    </source>
</evidence>
<evidence type="ECO:0000256" key="5">
    <source>
        <dbReference type="ARBA" id="ARBA00022679"/>
    </source>
</evidence>
<dbReference type="CDD" id="cd00156">
    <property type="entry name" value="REC"/>
    <property type="match status" value="1"/>
</dbReference>
<accession>A0A5A9XMM5</accession>
<evidence type="ECO:0000313" key="16">
    <source>
        <dbReference type="Proteomes" id="UP000324298"/>
    </source>
</evidence>
<dbReference type="PRINTS" id="PR00344">
    <property type="entry name" value="BCTRLSENSOR"/>
</dbReference>
<feature type="domain" description="PAS" evidence="12">
    <location>
        <begin position="315"/>
        <end position="385"/>
    </location>
</feature>
<dbReference type="SMART" id="SM00387">
    <property type="entry name" value="HATPase_c"/>
    <property type="match status" value="1"/>
</dbReference>
<evidence type="ECO:0000256" key="6">
    <source>
        <dbReference type="ARBA" id="ARBA00022777"/>
    </source>
</evidence>
<dbReference type="InterPro" id="IPR029016">
    <property type="entry name" value="GAF-like_dom_sf"/>
</dbReference>
<feature type="transmembrane region" description="Helical" evidence="9">
    <location>
        <begin position="6"/>
        <end position="29"/>
    </location>
</feature>
<dbReference type="InterPro" id="IPR003660">
    <property type="entry name" value="HAMP_dom"/>
</dbReference>
<evidence type="ECO:0000259" key="11">
    <source>
        <dbReference type="PROSITE" id="PS50110"/>
    </source>
</evidence>
<dbReference type="InterPro" id="IPR036097">
    <property type="entry name" value="HisK_dim/P_sf"/>
</dbReference>
<dbReference type="InterPro" id="IPR000014">
    <property type="entry name" value="PAS"/>
</dbReference>
<dbReference type="InterPro" id="IPR003018">
    <property type="entry name" value="GAF"/>
</dbReference>
<dbReference type="PROSITE" id="PS50885">
    <property type="entry name" value="HAMP"/>
    <property type="match status" value="1"/>
</dbReference>
<comment type="subcellular location">
    <subcellularLocation>
        <location evidence="2">Membrane</location>
    </subcellularLocation>
</comment>
<dbReference type="Gene3D" id="3.30.450.40">
    <property type="match status" value="1"/>
</dbReference>
<dbReference type="EC" id="2.7.13.3" evidence="3"/>
<evidence type="ECO:0000259" key="12">
    <source>
        <dbReference type="PROSITE" id="PS50112"/>
    </source>
</evidence>
<comment type="catalytic activity">
    <reaction evidence="1">
        <text>ATP + protein L-histidine = ADP + protein N-phospho-L-histidine.</text>
        <dbReference type="EC" id="2.7.13.3"/>
    </reaction>
</comment>
<dbReference type="SMART" id="SM00304">
    <property type="entry name" value="HAMP"/>
    <property type="match status" value="1"/>
</dbReference>
<dbReference type="SMART" id="SM00065">
    <property type="entry name" value="GAF"/>
    <property type="match status" value="1"/>
</dbReference>
<gene>
    <name evidence="15" type="ORF">ET418_04305</name>
</gene>
<dbReference type="GO" id="GO:0016020">
    <property type="term" value="C:membrane"/>
    <property type="evidence" value="ECO:0007669"/>
    <property type="project" value="UniProtKB-SubCell"/>
</dbReference>
<dbReference type="InterPro" id="IPR000700">
    <property type="entry name" value="PAS-assoc_C"/>
</dbReference>
<keyword evidence="9" id="KW-0472">Membrane</keyword>
<feature type="domain" description="PAC" evidence="13">
    <location>
        <begin position="389"/>
        <end position="441"/>
    </location>
</feature>
<evidence type="ECO:0000313" key="15">
    <source>
        <dbReference type="EMBL" id="KAA0894184.1"/>
    </source>
</evidence>
<evidence type="ECO:0000256" key="2">
    <source>
        <dbReference type="ARBA" id="ARBA00004370"/>
    </source>
</evidence>
<feature type="domain" description="Response regulatory" evidence="11">
    <location>
        <begin position="876"/>
        <end position="993"/>
    </location>
</feature>
<name>A0A5A9XMM5_9BACT</name>
<dbReference type="OrthoDB" id="9806821at2"/>
<evidence type="ECO:0000259" key="10">
    <source>
        <dbReference type="PROSITE" id="PS50109"/>
    </source>
</evidence>
<dbReference type="InterPro" id="IPR036890">
    <property type="entry name" value="HATPase_C_sf"/>
</dbReference>
<feature type="modified residue" description="4-aspartylphosphate" evidence="7">
    <location>
        <position position="928"/>
    </location>
</feature>
<evidence type="ECO:0000256" key="9">
    <source>
        <dbReference type="SAM" id="Phobius"/>
    </source>
</evidence>
<keyword evidence="8" id="KW-0175">Coiled coil</keyword>
<keyword evidence="6" id="KW-0418">Kinase</keyword>
<dbReference type="AlphaFoldDB" id="A0A5A9XMM5"/>
<evidence type="ECO:0000259" key="13">
    <source>
        <dbReference type="PROSITE" id="PS50113"/>
    </source>
</evidence>
<dbReference type="PROSITE" id="PS50112">
    <property type="entry name" value="PAS"/>
    <property type="match status" value="1"/>
</dbReference>
<dbReference type="Pfam" id="PF00072">
    <property type="entry name" value="Response_reg"/>
    <property type="match status" value="1"/>
</dbReference>
<dbReference type="SUPFAM" id="SSF55781">
    <property type="entry name" value="GAF domain-like"/>
    <property type="match status" value="1"/>
</dbReference>
<dbReference type="Gene3D" id="6.10.340.10">
    <property type="match status" value="1"/>
</dbReference>
<comment type="caution">
    <text evidence="15">The sequence shown here is derived from an EMBL/GenBank/DDBJ whole genome shotgun (WGS) entry which is preliminary data.</text>
</comment>
<feature type="domain" description="HAMP" evidence="14">
    <location>
        <begin position="202"/>
        <end position="254"/>
    </location>
</feature>
<dbReference type="Proteomes" id="UP000324298">
    <property type="component" value="Unassembled WGS sequence"/>
</dbReference>
<dbReference type="SUPFAM" id="SSF55785">
    <property type="entry name" value="PYP-like sensor domain (PAS domain)"/>
    <property type="match status" value="1"/>
</dbReference>
<keyword evidence="9" id="KW-1133">Transmembrane helix</keyword>
<organism evidence="15 16">
    <name type="scientific">Oryzomonas rubra</name>
    <dbReference type="NCBI Taxonomy" id="2509454"/>
    <lineage>
        <taxon>Bacteria</taxon>
        <taxon>Pseudomonadati</taxon>
        <taxon>Thermodesulfobacteriota</taxon>
        <taxon>Desulfuromonadia</taxon>
        <taxon>Geobacterales</taxon>
        <taxon>Geobacteraceae</taxon>
        <taxon>Oryzomonas</taxon>
    </lineage>
</organism>
<dbReference type="PANTHER" id="PTHR43065:SF42">
    <property type="entry name" value="TWO-COMPONENT SENSOR PPRA"/>
    <property type="match status" value="1"/>
</dbReference>
<sequence length="994" mass="109449">MVRPRYRLRLLVPGIVFTVTLLLILVLTLDRIREGKRAIIGSLTETAHTQMNQLQDLLSDSLMQGEQGEAAQRLSYAALSPQVVALALVGADHRVLIASRQEWVNGDAAAIPHYDRGLADKAISLHQGTLYPGTTDHLHGYYPVTLGMRAGEIRPQHTGILFVGYDFSGQVNHLRHEAYRSAAKLGAILFLFALVLSFLLHLLITRPIDRLLGVVKEIAGGNLGARAMAPGTDEIGSLAQAFDEMAEKLARKQECLHDQNIQLEEEIAERQTAQEALQEQASQLEEEIAERQAAQEALQEQAYQLEEEIVEHRQAEDKLRIIFDAAQAGIVMLDANGVITFANQCASRLYGFEHGEMAGSRYDDHVHPDERPISDELLDRLMRGDVEAIAEKRHYLKREGGDFWGYLNAKRHLGDDGSLLAIIIVITDITELRNAQFQMGLNFQRLESLVRILQYRCDSIQGFLDYALEEALGLTASRFGFIFVYDEARREFIHTAWSRDAVKACGATGQRMPSALEEAGLWGEALRQRQPVIVNSYESPDPLKKGCPAGHIPLERFLSVPVFGGQEIAAVVCVANKAGDYDQADVLHLRVLLDSAWKICRQMKGEQEREALQKQFNQAQKMEAVGRLAGGVAHDINNKLSIIMGYADLLKLQPNPLSDNQTHYLEEMQKAANHSCEIVRQLLAFSRSDVISPRTVNINAIIADTCKGLGRLIGEDIRFEFRPAEDIWPALLDPTQIDQIIMNLAVNARDAMPDGGLFSIETGNASLDEAACQGIASARAGDYVRLSVGDTGCGMDGETLGHIFEPFFTTKEVGKGTGLGLATIFGIVSRNKGFITVHSEVGFGTTFNIFFPRMAREGTGSEPPGDERRAAPGSGTVLLVEDEEALCDLAAKMLDTLGYRAVIAKSPGEAIELCTGGDLGDIDLILTDIIMPGMNGKEMCDRIRELRPDTPALFMSGYTADVISAKGIPEASLHYLQKPFNLLKLSQMIRKAMG</sequence>
<keyword evidence="9" id="KW-0812">Transmembrane</keyword>
<reference evidence="15 16" key="1">
    <citation type="submission" date="2019-04" db="EMBL/GenBank/DDBJ databases">
        <title>Geobacter ruber sp. nov., ferric-reducing bacteria isolated from paddy soil.</title>
        <authorList>
            <person name="Xu Z."/>
            <person name="Masuda Y."/>
            <person name="Itoh H."/>
            <person name="Senoo K."/>
        </authorList>
    </citation>
    <scope>NUCLEOTIDE SEQUENCE [LARGE SCALE GENOMIC DNA]</scope>
    <source>
        <strain evidence="15 16">Red88</strain>
    </source>
</reference>
<dbReference type="InterPro" id="IPR003594">
    <property type="entry name" value="HATPase_dom"/>
</dbReference>
<dbReference type="SUPFAM" id="SSF47384">
    <property type="entry name" value="Homodimeric domain of signal transducing histidine kinase"/>
    <property type="match status" value="1"/>
</dbReference>
<dbReference type="Gene3D" id="3.30.450.20">
    <property type="entry name" value="PAS domain"/>
    <property type="match status" value="1"/>
</dbReference>
<dbReference type="CDD" id="cd06225">
    <property type="entry name" value="HAMP"/>
    <property type="match status" value="1"/>
</dbReference>
<dbReference type="PROSITE" id="PS50113">
    <property type="entry name" value="PAC"/>
    <property type="match status" value="1"/>
</dbReference>
<keyword evidence="5" id="KW-0808">Transferase</keyword>
<dbReference type="SUPFAM" id="SSF158472">
    <property type="entry name" value="HAMP domain-like"/>
    <property type="match status" value="1"/>
</dbReference>
<keyword evidence="16" id="KW-1185">Reference proteome</keyword>
<evidence type="ECO:0000256" key="3">
    <source>
        <dbReference type="ARBA" id="ARBA00012438"/>
    </source>
</evidence>
<dbReference type="Gene3D" id="3.30.565.10">
    <property type="entry name" value="Histidine kinase-like ATPase, C-terminal domain"/>
    <property type="match status" value="1"/>
</dbReference>
<feature type="transmembrane region" description="Helical" evidence="9">
    <location>
        <begin position="185"/>
        <end position="204"/>
    </location>
</feature>
<dbReference type="Pfam" id="PF00672">
    <property type="entry name" value="HAMP"/>
    <property type="match status" value="1"/>
</dbReference>
<dbReference type="InterPro" id="IPR013656">
    <property type="entry name" value="PAS_4"/>
</dbReference>
<proteinExistence type="predicted"/>
<evidence type="ECO:0000256" key="1">
    <source>
        <dbReference type="ARBA" id="ARBA00000085"/>
    </source>
</evidence>
<dbReference type="SMART" id="SM00388">
    <property type="entry name" value="HisKA"/>
    <property type="match status" value="1"/>
</dbReference>
<dbReference type="Gene3D" id="3.40.50.2300">
    <property type="match status" value="1"/>
</dbReference>
<dbReference type="InterPro" id="IPR011006">
    <property type="entry name" value="CheY-like_superfamily"/>
</dbReference>
<feature type="domain" description="Histidine kinase" evidence="10">
    <location>
        <begin position="631"/>
        <end position="855"/>
    </location>
</feature>
<keyword evidence="4 7" id="KW-0597">Phosphoprotein</keyword>
<dbReference type="InterPro" id="IPR004358">
    <property type="entry name" value="Sig_transdc_His_kin-like_C"/>
</dbReference>
<dbReference type="SUPFAM" id="SSF55874">
    <property type="entry name" value="ATPase domain of HSP90 chaperone/DNA topoisomerase II/histidine kinase"/>
    <property type="match status" value="1"/>
</dbReference>
<dbReference type="PANTHER" id="PTHR43065">
    <property type="entry name" value="SENSOR HISTIDINE KINASE"/>
    <property type="match status" value="1"/>
</dbReference>
<dbReference type="Pfam" id="PF02518">
    <property type="entry name" value="HATPase_c"/>
    <property type="match status" value="1"/>
</dbReference>
<dbReference type="PROSITE" id="PS50110">
    <property type="entry name" value="RESPONSE_REGULATORY"/>
    <property type="match status" value="1"/>
</dbReference>
<dbReference type="CDD" id="cd00130">
    <property type="entry name" value="PAS"/>
    <property type="match status" value="1"/>
</dbReference>